<organism evidence="6 7">
    <name type="scientific">Flavobacterium soyangense</name>
    <dbReference type="NCBI Taxonomy" id="2023265"/>
    <lineage>
        <taxon>Bacteria</taxon>
        <taxon>Pseudomonadati</taxon>
        <taxon>Bacteroidota</taxon>
        <taxon>Flavobacteriia</taxon>
        <taxon>Flavobacteriales</taxon>
        <taxon>Flavobacteriaceae</taxon>
        <taxon>Flavobacterium</taxon>
    </lineage>
</organism>
<dbReference type="InterPro" id="IPR013793">
    <property type="entry name" value="Porin_Gram-ve_CS"/>
</dbReference>
<dbReference type="SUPFAM" id="SSF56935">
    <property type="entry name" value="Porins"/>
    <property type="match status" value="1"/>
</dbReference>
<evidence type="ECO:0000313" key="6">
    <source>
        <dbReference type="EMBL" id="MBF2710094.1"/>
    </source>
</evidence>
<evidence type="ECO:0000256" key="3">
    <source>
        <dbReference type="ARBA" id="ARBA00022729"/>
    </source>
</evidence>
<dbReference type="InterPro" id="IPR023614">
    <property type="entry name" value="Porin_dom_sf"/>
</dbReference>
<dbReference type="InterPro" id="IPR001702">
    <property type="entry name" value="Porin_Gram-ve"/>
</dbReference>
<comment type="similarity">
    <text evidence="2 5">Belongs to the Gram-negative porin family.</text>
</comment>
<dbReference type="GO" id="GO:0046930">
    <property type="term" value="C:pore complex"/>
    <property type="evidence" value="ECO:0007669"/>
    <property type="project" value="UniProtKB-KW"/>
</dbReference>
<proteinExistence type="inferred from homology"/>
<keyword evidence="3" id="KW-0732">Signal</keyword>
<keyword evidence="5" id="KW-0812">Transmembrane</keyword>
<evidence type="ECO:0000256" key="1">
    <source>
        <dbReference type="ARBA" id="ARBA00004571"/>
    </source>
</evidence>
<dbReference type="EMBL" id="JADHEC010000095">
    <property type="protein sequence ID" value="MBF2710094.1"/>
    <property type="molecule type" value="Genomic_DNA"/>
</dbReference>
<comment type="caution">
    <text evidence="6">The sequence shown here is derived from an EMBL/GenBank/DDBJ whole genome shotgun (WGS) entry which is preliminary data.</text>
</comment>
<dbReference type="Proteomes" id="UP000646211">
    <property type="component" value="Unassembled WGS sequence"/>
</dbReference>
<dbReference type="GO" id="GO:0015288">
    <property type="term" value="F:porin activity"/>
    <property type="evidence" value="ECO:0007669"/>
    <property type="project" value="UniProtKB-KW"/>
</dbReference>
<evidence type="ECO:0000256" key="2">
    <source>
        <dbReference type="ARBA" id="ARBA00007539"/>
    </source>
</evidence>
<dbReference type="GO" id="GO:0009279">
    <property type="term" value="C:cell outer membrane"/>
    <property type="evidence" value="ECO:0007669"/>
    <property type="project" value="UniProtKB-SubCell"/>
</dbReference>
<evidence type="ECO:0000256" key="4">
    <source>
        <dbReference type="ARBA" id="ARBA00023136"/>
    </source>
</evidence>
<comment type="subcellular location">
    <subcellularLocation>
        <location evidence="1 5">Cell outer membrane</location>
        <topology evidence="1 5">Multi-pass membrane protein</topology>
    </subcellularLocation>
</comment>
<dbReference type="GO" id="GO:0034220">
    <property type="term" value="P:monoatomic ion transmembrane transport"/>
    <property type="evidence" value="ECO:0007669"/>
    <property type="project" value="InterPro"/>
</dbReference>
<keyword evidence="5" id="KW-0626">Porin</keyword>
<keyword evidence="5" id="KW-0406">Ion transport</keyword>
<comment type="subunit">
    <text evidence="5">Homotrimer.</text>
</comment>
<dbReference type="RefSeq" id="WP_194313306.1">
    <property type="nucleotide sequence ID" value="NZ_JADHEC010000095.1"/>
</dbReference>
<gene>
    <name evidence="6" type="ORF">IR213_16140</name>
</gene>
<keyword evidence="5" id="KW-0813">Transport</keyword>
<evidence type="ECO:0000256" key="5">
    <source>
        <dbReference type="RuleBase" id="RU000469"/>
    </source>
</evidence>
<protein>
    <submittedName>
        <fullName evidence="6">Porin</fullName>
    </submittedName>
</protein>
<feature type="non-terminal residue" evidence="6">
    <location>
        <position position="1"/>
    </location>
</feature>
<name>A0A930UET3_9FLAO</name>
<reference evidence="6" key="1">
    <citation type="submission" date="2020-11" db="EMBL/GenBank/DDBJ databases">
        <title>Genome of Flavobacterium soyangense.</title>
        <authorList>
            <person name="Liu Q."/>
            <person name="Xin Y.-H."/>
        </authorList>
    </citation>
    <scope>NUCLEOTIDE SEQUENCE</scope>
    <source>
        <strain evidence="6">CGMCC 1.13493</strain>
    </source>
</reference>
<dbReference type="AlphaFoldDB" id="A0A930UET3"/>
<dbReference type="PROSITE" id="PS00576">
    <property type="entry name" value="GRAM_NEG_PORIN"/>
    <property type="match status" value="1"/>
</dbReference>
<accession>A0A930UET3</accession>
<sequence>TKSKAKDVEGIGDVDLVNYFEVGATYYFNKNMSTYVDYIINQIDSDNKLGDAANLLI</sequence>
<evidence type="ECO:0000313" key="7">
    <source>
        <dbReference type="Proteomes" id="UP000646211"/>
    </source>
</evidence>
<keyword evidence="5" id="KW-0998">Cell outer membrane</keyword>
<keyword evidence="7" id="KW-1185">Reference proteome</keyword>
<dbReference type="Gene3D" id="2.40.160.10">
    <property type="entry name" value="Porin"/>
    <property type="match status" value="1"/>
</dbReference>
<dbReference type="Pfam" id="PF00267">
    <property type="entry name" value="Porin_1"/>
    <property type="match status" value="1"/>
</dbReference>
<keyword evidence="4 5" id="KW-0472">Membrane</keyword>